<accession>A0AAW1YQC9</accession>
<feature type="region of interest" description="Disordered" evidence="1">
    <location>
        <begin position="1"/>
        <end position="32"/>
    </location>
</feature>
<evidence type="ECO:0000256" key="1">
    <source>
        <dbReference type="SAM" id="MobiDB-lite"/>
    </source>
</evidence>
<comment type="caution">
    <text evidence="2">The sequence shown here is derived from an EMBL/GenBank/DDBJ whole genome shotgun (WGS) entry which is preliminary data.</text>
</comment>
<feature type="compositionally biased region" description="Polar residues" evidence="1">
    <location>
        <begin position="1"/>
        <end position="13"/>
    </location>
</feature>
<name>A0AAW1YQC9_RUBAR</name>
<sequence length="123" mass="13848">MESMKNLKTQTLESLKARNQSRENQGGDEDGDVEIWLENLGVNGRSRMALIFDGGEWSEEWTEWKKESDGFAMGQGASGEDKVFGEVSGEVSREVSLEVAIEVAKMMWHRSCVSPPCVVEFEW</sequence>
<evidence type="ECO:0000313" key="2">
    <source>
        <dbReference type="EMBL" id="KAK9950896.1"/>
    </source>
</evidence>
<gene>
    <name evidence="2" type="ORF">M0R45_006362</name>
</gene>
<evidence type="ECO:0000313" key="3">
    <source>
        <dbReference type="Proteomes" id="UP001457282"/>
    </source>
</evidence>
<organism evidence="2 3">
    <name type="scientific">Rubus argutus</name>
    <name type="common">Southern blackberry</name>
    <dbReference type="NCBI Taxonomy" id="59490"/>
    <lineage>
        <taxon>Eukaryota</taxon>
        <taxon>Viridiplantae</taxon>
        <taxon>Streptophyta</taxon>
        <taxon>Embryophyta</taxon>
        <taxon>Tracheophyta</taxon>
        <taxon>Spermatophyta</taxon>
        <taxon>Magnoliopsida</taxon>
        <taxon>eudicotyledons</taxon>
        <taxon>Gunneridae</taxon>
        <taxon>Pentapetalae</taxon>
        <taxon>rosids</taxon>
        <taxon>fabids</taxon>
        <taxon>Rosales</taxon>
        <taxon>Rosaceae</taxon>
        <taxon>Rosoideae</taxon>
        <taxon>Rosoideae incertae sedis</taxon>
        <taxon>Rubus</taxon>
    </lineage>
</organism>
<reference evidence="2 3" key="1">
    <citation type="journal article" date="2023" name="G3 (Bethesda)">
        <title>A chromosome-length genome assembly and annotation of blackberry (Rubus argutus, cv. 'Hillquist').</title>
        <authorList>
            <person name="Bruna T."/>
            <person name="Aryal R."/>
            <person name="Dudchenko O."/>
            <person name="Sargent D.J."/>
            <person name="Mead D."/>
            <person name="Buti M."/>
            <person name="Cavallini A."/>
            <person name="Hytonen T."/>
            <person name="Andres J."/>
            <person name="Pham M."/>
            <person name="Weisz D."/>
            <person name="Mascagni F."/>
            <person name="Usai G."/>
            <person name="Natali L."/>
            <person name="Bassil N."/>
            <person name="Fernandez G.E."/>
            <person name="Lomsadze A."/>
            <person name="Armour M."/>
            <person name="Olukolu B."/>
            <person name="Poorten T."/>
            <person name="Britton C."/>
            <person name="Davik J."/>
            <person name="Ashrafi H."/>
            <person name="Aiden E.L."/>
            <person name="Borodovsky M."/>
            <person name="Worthington M."/>
        </authorList>
    </citation>
    <scope>NUCLEOTIDE SEQUENCE [LARGE SCALE GENOMIC DNA]</scope>
    <source>
        <strain evidence="2">PI 553951</strain>
    </source>
</reference>
<dbReference type="AlphaFoldDB" id="A0AAW1YQC9"/>
<proteinExistence type="predicted"/>
<protein>
    <submittedName>
        <fullName evidence="2">Uncharacterized protein</fullName>
    </submittedName>
</protein>
<dbReference type="Proteomes" id="UP001457282">
    <property type="component" value="Unassembled WGS sequence"/>
</dbReference>
<keyword evidence="3" id="KW-1185">Reference proteome</keyword>
<dbReference type="EMBL" id="JBEDUW010000001">
    <property type="protein sequence ID" value="KAK9950896.1"/>
    <property type="molecule type" value="Genomic_DNA"/>
</dbReference>